<gene>
    <name evidence="2" type="ORF">RHGRI_026031</name>
</gene>
<dbReference type="AlphaFoldDB" id="A0AAV6IRC0"/>
<sequence>MEDFQQPRSNPSPHHYFLGSTTDAVGGGRPLQGARTAYAWVVAAKERRLSYSGQRTRPTVVSPRLSASMMYPTTPLLSLRFIKTVAGHNARKRRVAEVLWRLFNNRAKTLADTIVTSCCCGGVILQGARMRVVAATEQRLSSSGEPSDRLCFCDQLIVRRTIEMIISAQPSSSNVLCSDYDKACDFHVVNWSRWLTDLFGIQDNNLAEDETKS</sequence>
<proteinExistence type="predicted"/>
<evidence type="ECO:0000313" key="2">
    <source>
        <dbReference type="EMBL" id="KAG5531276.1"/>
    </source>
</evidence>
<name>A0AAV6IRC0_9ERIC</name>
<accession>A0AAV6IRC0</accession>
<organism evidence="2 3">
    <name type="scientific">Rhododendron griersonianum</name>
    <dbReference type="NCBI Taxonomy" id="479676"/>
    <lineage>
        <taxon>Eukaryota</taxon>
        <taxon>Viridiplantae</taxon>
        <taxon>Streptophyta</taxon>
        <taxon>Embryophyta</taxon>
        <taxon>Tracheophyta</taxon>
        <taxon>Spermatophyta</taxon>
        <taxon>Magnoliopsida</taxon>
        <taxon>eudicotyledons</taxon>
        <taxon>Gunneridae</taxon>
        <taxon>Pentapetalae</taxon>
        <taxon>asterids</taxon>
        <taxon>Ericales</taxon>
        <taxon>Ericaceae</taxon>
        <taxon>Ericoideae</taxon>
        <taxon>Rhodoreae</taxon>
        <taxon>Rhododendron</taxon>
    </lineage>
</organism>
<comment type="caution">
    <text evidence="2">The sequence shown here is derived from an EMBL/GenBank/DDBJ whole genome shotgun (WGS) entry which is preliminary data.</text>
</comment>
<feature type="region of interest" description="Disordered" evidence="1">
    <location>
        <begin position="1"/>
        <end position="21"/>
    </location>
</feature>
<protein>
    <submittedName>
        <fullName evidence="2">Uncharacterized protein</fullName>
    </submittedName>
</protein>
<reference evidence="2" key="1">
    <citation type="submission" date="2020-08" db="EMBL/GenBank/DDBJ databases">
        <title>Plant Genome Project.</title>
        <authorList>
            <person name="Zhang R.-G."/>
        </authorList>
    </citation>
    <scope>NUCLEOTIDE SEQUENCE</scope>
    <source>
        <strain evidence="2">WSP0</strain>
        <tissue evidence="2">Leaf</tissue>
    </source>
</reference>
<evidence type="ECO:0000313" key="3">
    <source>
        <dbReference type="Proteomes" id="UP000823749"/>
    </source>
</evidence>
<feature type="compositionally biased region" description="Polar residues" evidence="1">
    <location>
        <begin position="1"/>
        <end position="12"/>
    </location>
</feature>
<keyword evidence="3" id="KW-1185">Reference proteome</keyword>
<dbReference type="EMBL" id="JACTNZ010000009">
    <property type="protein sequence ID" value="KAG5531276.1"/>
    <property type="molecule type" value="Genomic_DNA"/>
</dbReference>
<evidence type="ECO:0000256" key="1">
    <source>
        <dbReference type="SAM" id="MobiDB-lite"/>
    </source>
</evidence>
<dbReference type="Proteomes" id="UP000823749">
    <property type="component" value="Chromosome 9"/>
</dbReference>